<feature type="compositionally biased region" description="Low complexity" evidence="1">
    <location>
        <begin position="26"/>
        <end position="42"/>
    </location>
</feature>
<comment type="caution">
    <text evidence="3">The sequence shown here is derived from an EMBL/GenBank/DDBJ whole genome shotgun (WGS) entry which is preliminary data.</text>
</comment>
<keyword evidence="2" id="KW-0732">Signal</keyword>
<accession>A0A2Z6QBV5</accession>
<name>A0A2Z6QBV5_9GLOM</name>
<protein>
    <submittedName>
        <fullName evidence="3">Uncharacterized protein</fullName>
    </submittedName>
</protein>
<evidence type="ECO:0000256" key="2">
    <source>
        <dbReference type="SAM" id="SignalP"/>
    </source>
</evidence>
<evidence type="ECO:0000313" key="4">
    <source>
        <dbReference type="Proteomes" id="UP000247702"/>
    </source>
</evidence>
<reference evidence="3 4" key="1">
    <citation type="submission" date="2017-11" db="EMBL/GenBank/DDBJ databases">
        <title>The genome of Rhizophagus clarus HR1 reveals common genetic basis of auxotrophy among arbuscular mycorrhizal fungi.</title>
        <authorList>
            <person name="Kobayashi Y."/>
        </authorList>
    </citation>
    <scope>NUCLEOTIDE SEQUENCE [LARGE SCALE GENOMIC DNA]</scope>
    <source>
        <strain evidence="3 4">HR1</strain>
    </source>
</reference>
<evidence type="ECO:0000313" key="3">
    <source>
        <dbReference type="EMBL" id="GBB85972.1"/>
    </source>
</evidence>
<sequence length="108" mass="11771">MILIFLLLLIIAITKKNTTSNQIPKSPTISSTLSSYHSSPASEQAPLSPTSHHQFPVEFPQLLTPFHPPQSPLASLSSLSQQISPVTTPLSNYQPFCNFSCPVHCNKA</sequence>
<feature type="signal peptide" evidence="2">
    <location>
        <begin position="1"/>
        <end position="20"/>
    </location>
</feature>
<feature type="region of interest" description="Disordered" evidence="1">
    <location>
        <begin position="19"/>
        <end position="54"/>
    </location>
</feature>
<dbReference type="Proteomes" id="UP000247702">
    <property type="component" value="Unassembled WGS sequence"/>
</dbReference>
<feature type="chain" id="PRO_5016303172" evidence="2">
    <location>
        <begin position="21"/>
        <end position="108"/>
    </location>
</feature>
<organism evidence="3 4">
    <name type="scientific">Rhizophagus clarus</name>
    <dbReference type="NCBI Taxonomy" id="94130"/>
    <lineage>
        <taxon>Eukaryota</taxon>
        <taxon>Fungi</taxon>
        <taxon>Fungi incertae sedis</taxon>
        <taxon>Mucoromycota</taxon>
        <taxon>Glomeromycotina</taxon>
        <taxon>Glomeromycetes</taxon>
        <taxon>Glomerales</taxon>
        <taxon>Glomeraceae</taxon>
        <taxon>Rhizophagus</taxon>
    </lineage>
</organism>
<dbReference type="AlphaFoldDB" id="A0A2Z6QBV5"/>
<dbReference type="EMBL" id="BEXD01000269">
    <property type="protein sequence ID" value="GBB85972.1"/>
    <property type="molecule type" value="Genomic_DNA"/>
</dbReference>
<proteinExistence type="predicted"/>
<keyword evidence="4" id="KW-1185">Reference proteome</keyword>
<gene>
    <name evidence="3" type="ORF">RclHR1_01240023</name>
</gene>
<evidence type="ECO:0000256" key="1">
    <source>
        <dbReference type="SAM" id="MobiDB-lite"/>
    </source>
</evidence>